<dbReference type="PANTHER" id="PTHR15346">
    <property type="entry name" value="DYNACTIN SUBUNIT"/>
    <property type="match status" value="1"/>
</dbReference>
<dbReference type="GO" id="GO:0005737">
    <property type="term" value="C:cytoplasm"/>
    <property type="evidence" value="ECO:0007669"/>
    <property type="project" value="UniProtKB-SubCell"/>
</dbReference>
<keyword evidence="3" id="KW-0175">Coiled coil</keyword>
<gene>
    <name evidence="5" type="ORF">LTR09_004624</name>
</gene>
<dbReference type="Pfam" id="PF04912">
    <property type="entry name" value="Dynamitin"/>
    <property type="match status" value="2"/>
</dbReference>
<evidence type="ECO:0000256" key="2">
    <source>
        <dbReference type="ARBA" id="ARBA00022490"/>
    </source>
</evidence>
<name>A0AAJ0G9F1_9PEZI</name>
<keyword evidence="6" id="KW-1185">Reference proteome</keyword>
<evidence type="ECO:0000256" key="4">
    <source>
        <dbReference type="SAM" id="MobiDB-lite"/>
    </source>
</evidence>
<protein>
    <recommendedName>
        <fullName evidence="7">Dynamitin</fullName>
    </recommendedName>
</protein>
<feature type="compositionally biased region" description="Low complexity" evidence="4">
    <location>
        <begin position="29"/>
        <end position="45"/>
    </location>
</feature>
<dbReference type="GO" id="GO:0007017">
    <property type="term" value="P:microtubule-based process"/>
    <property type="evidence" value="ECO:0007669"/>
    <property type="project" value="InterPro"/>
</dbReference>
<comment type="subcellular location">
    <subcellularLocation>
        <location evidence="1">Cytoplasm</location>
    </subcellularLocation>
</comment>
<sequence length="411" mass="43577">MSTHPPSRLAALPGYDTAPDIYETPDAPSSPTNNTTVSTRSPSPSHSDEGSETTHSSDRDSGDEEGSAGAVLRRRFNVGHARRRFEGEGRGLRVGRHVDLGDTVGGGRRGYGLRYSGRDDGGGGVEEGLGERVARLRREVEECKALAEKEDDGDEGVEEAGLDGLGRLLASLETGDGERKRGGRRKEGDAEAGAEVDEDMNEEQTLGKVAAFDTRLAALETALGLSALDSATQTDVAGTMPLLPSLSLLDQQLAALSSATSLANLEATSSRIHKLRSEADAALTHQTTNGDLDLEADPDPTTTISPSDLQQLSQLYTLLPTLQSLAPTVPALLTRLRSLRTLHTTASSAASALEDVEKGQAELERELKAWREGLERVETAVQGASEANGRNGKVVEGWVRGLEGRVGVLLR</sequence>
<feature type="compositionally biased region" description="Basic and acidic residues" evidence="4">
    <location>
        <begin position="176"/>
        <end position="189"/>
    </location>
</feature>
<keyword evidence="2" id="KW-0963">Cytoplasm</keyword>
<evidence type="ECO:0000256" key="3">
    <source>
        <dbReference type="SAM" id="Coils"/>
    </source>
</evidence>
<dbReference type="GO" id="GO:0005869">
    <property type="term" value="C:dynactin complex"/>
    <property type="evidence" value="ECO:0007669"/>
    <property type="project" value="InterPro"/>
</dbReference>
<evidence type="ECO:0000256" key="1">
    <source>
        <dbReference type="ARBA" id="ARBA00004496"/>
    </source>
</evidence>
<accession>A0AAJ0G9F1</accession>
<feature type="compositionally biased region" description="Basic residues" evidence="4">
    <location>
        <begin position="72"/>
        <end position="83"/>
    </location>
</feature>
<feature type="compositionally biased region" description="Basic and acidic residues" evidence="4">
    <location>
        <begin position="84"/>
        <end position="100"/>
    </location>
</feature>
<dbReference type="InterPro" id="IPR028133">
    <property type="entry name" value="Dynamitin"/>
</dbReference>
<comment type="caution">
    <text evidence="5">The sequence shown here is derived from an EMBL/GenBank/DDBJ whole genome shotgun (WGS) entry which is preliminary data.</text>
</comment>
<feature type="coiled-coil region" evidence="3">
    <location>
        <begin position="353"/>
        <end position="380"/>
    </location>
</feature>
<organism evidence="5 6">
    <name type="scientific">Extremus antarcticus</name>
    <dbReference type="NCBI Taxonomy" id="702011"/>
    <lineage>
        <taxon>Eukaryota</taxon>
        <taxon>Fungi</taxon>
        <taxon>Dikarya</taxon>
        <taxon>Ascomycota</taxon>
        <taxon>Pezizomycotina</taxon>
        <taxon>Dothideomycetes</taxon>
        <taxon>Dothideomycetidae</taxon>
        <taxon>Mycosphaerellales</taxon>
        <taxon>Extremaceae</taxon>
        <taxon>Extremus</taxon>
    </lineage>
</organism>
<evidence type="ECO:0000313" key="6">
    <source>
        <dbReference type="Proteomes" id="UP001271007"/>
    </source>
</evidence>
<feature type="region of interest" description="Disordered" evidence="4">
    <location>
        <begin position="173"/>
        <end position="196"/>
    </location>
</feature>
<dbReference type="EMBL" id="JAWDJX010000012">
    <property type="protein sequence ID" value="KAK3054356.1"/>
    <property type="molecule type" value="Genomic_DNA"/>
</dbReference>
<feature type="region of interest" description="Disordered" evidence="4">
    <location>
        <begin position="1"/>
        <end position="117"/>
    </location>
</feature>
<evidence type="ECO:0008006" key="7">
    <source>
        <dbReference type="Google" id="ProtNLM"/>
    </source>
</evidence>
<reference evidence="5" key="1">
    <citation type="submission" date="2023-04" db="EMBL/GenBank/DDBJ databases">
        <title>Black Yeasts Isolated from many extreme environments.</title>
        <authorList>
            <person name="Coleine C."/>
            <person name="Stajich J.E."/>
            <person name="Selbmann L."/>
        </authorList>
    </citation>
    <scope>NUCLEOTIDE SEQUENCE</scope>
    <source>
        <strain evidence="5">CCFEE 5312</strain>
    </source>
</reference>
<dbReference type="AlphaFoldDB" id="A0AAJ0G9F1"/>
<dbReference type="Proteomes" id="UP001271007">
    <property type="component" value="Unassembled WGS sequence"/>
</dbReference>
<evidence type="ECO:0000313" key="5">
    <source>
        <dbReference type="EMBL" id="KAK3054356.1"/>
    </source>
</evidence>
<proteinExistence type="predicted"/>